<dbReference type="InterPro" id="IPR051310">
    <property type="entry name" value="MCP_chemotaxis"/>
</dbReference>
<dbReference type="PROSITE" id="PS50111">
    <property type="entry name" value="CHEMOTAXIS_TRANSDUC_2"/>
    <property type="match status" value="1"/>
</dbReference>
<keyword evidence="4" id="KW-0145">Chemotaxis</keyword>
<dbReference type="SMART" id="SM00283">
    <property type="entry name" value="MA"/>
    <property type="match status" value="1"/>
</dbReference>
<evidence type="ECO:0000256" key="6">
    <source>
        <dbReference type="ARBA" id="ARBA00022692"/>
    </source>
</evidence>
<dbReference type="Proteomes" id="UP000198908">
    <property type="component" value="Unassembled WGS sequence"/>
</dbReference>
<dbReference type="STRING" id="416944.SAMN05421548_102235"/>
<dbReference type="PROSITE" id="PS50112">
    <property type="entry name" value="PAS"/>
    <property type="match status" value="1"/>
</dbReference>
<dbReference type="InterPro" id="IPR035965">
    <property type="entry name" value="PAS-like_dom_sf"/>
</dbReference>
<gene>
    <name evidence="14" type="ORF">SAMN05421548_102235</name>
</gene>
<keyword evidence="5" id="KW-0997">Cell inner membrane</keyword>
<dbReference type="SUPFAM" id="SSF58104">
    <property type="entry name" value="Methyl-accepting chemotaxis protein (MCP) signaling domain"/>
    <property type="match status" value="1"/>
</dbReference>
<sequence>MRNNLPVTGREYELPKDTTLMSVTDCNGLITYANAAFVRVSGFEREELIGQPHNVVRHPDMPPEAFADMWATLRAGLSWAALVKNRRKNGDHYWVRAHVAPIDHRGTLLGYMSVRTWVGRDEVEAADELYRRFRSGKATHLGFHRGTVVRSGWMRWASSLKTMRVRWRIRCGALIAAALGILGNDAFGLRGVSLAAVSGIEVAILLLLVAWIDMQISHPVERVLRQALDIATGKRNEDLHMDRVDEIGMILRAIEQSGLNLRSLVDDIGEQIPGLGSTSREMAQGSIDLGSRSEETAASLEHTAASIEQITAAVRNNAQTAGRANELAVAASAAAAHGCEMMDKVTATMDGITVSSRRISEIVDVIDGIAFQTNILALNAAVEAARAGESGRGFAVVAGEVRALAQRSANAAKEVTALIGQSVATIEGGNRLIDEASTAMTGIVDSITSVTSLIGDISSATREQSDGIGEVNSEVIRLEQMTQQNATLVEQSAEVSGRLQHQAARLIEAVTVFQ</sequence>
<evidence type="ECO:0000256" key="4">
    <source>
        <dbReference type="ARBA" id="ARBA00022500"/>
    </source>
</evidence>
<keyword evidence="14" id="KW-0675">Receptor</keyword>
<name>A0A1G6HEJ9_9BURK</name>
<evidence type="ECO:0000256" key="1">
    <source>
        <dbReference type="ARBA" id="ARBA00004429"/>
    </source>
</evidence>
<evidence type="ECO:0000259" key="11">
    <source>
        <dbReference type="PROSITE" id="PS50111"/>
    </source>
</evidence>
<dbReference type="GO" id="GO:0005886">
    <property type="term" value="C:plasma membrane"/>
    <property type="evidence" value="ECO:0007669"/>
    <property type="project" value="UniProtKB-SubCell"/>
</dbReference>
<keyword evidence="8" id="KW-0472">Membrane</keyword>
<keyword evidence="6" id="KW-0812">Transmembrane</keyword>
<dbReference type="InterPro" id="IPR000014">
    <property type="entry name" value="PAS"/>
</dbReference>
<evidence type="ECO:0000313" key="14">
    <source>
        <dbReference type="EMBL" id="SDB92651.1"/>
    </source>
</evidence>
<evidence type="ECO:0000256" key="3">
    <source>
        <dbReference type="ARBA" id="ARBA00022481"/>
    </source>
</evidence>
<dbReference type="PANTHER" id="PTHR43531:SF7">
    <property type="entry name" value="AEROTAXIS RECEPTOR"/>
    <property type="match status" value="1"/>
</dbReference>
<dbReference type="GO" id="GO:0004888">
    <property type="term" value="F:transmembrane signaling receptor activity"/>
    <property type="evidence" value="ECO:0007669"/>
    <property type="project" value="InterPro"/>
</dbReference>
<dbReference type="Pfam" id="PF08447">
    <property type="entry name" value="PAS_3"/>
    <property type="match status" value="1"/>
</dbReference>
<comment type="similarity">
    <text evidence="9">Belongs to the methyl-accepting chemotaxis (MCP) protein family.</text>
</comment>
<protein>
    <submittedName>
        <fullName evidence="14">Aerotaxis receptor</fullName>
    </submittedName>
</protein>
<dbReference type="InterPro" id="IPR004090">
    <property type="entry name" value="Chemotax_Me-accpt_rcpt"/>
</dbReference>
<dbReference type="GO" id="GO:0052131">
    <property type="term" value="P:positive aerotaxis"/>
    <property type="evidence" value="ECO:0007669"/>
    <property type="project" value="UniProtKB-ARBA"/>
</dbReference>
<keyword evidence="7" id="KW-1133">Transmembrane helix</keyword>
<dbReference type="FunFam" id="1.10.287.950:FF:000001">
    <property type="entry name" value="Methyl-accepting chemotaxis sensory transducer"/>
    <property type="match status" value="1"/>
</dbReference>
<dbReference type="CDD" id="cd00130">
    <property type="entry name" value="PAS"/>
    <property type="match status" value="1"/>
</dbReference>
<feature type="domain" description="Methyl-accepting transducer" evidence="11">
    <location>
        <begin position="271"/>
        <end position="500"/>
    </location>
</feature>
<keyword evidence="3" id="KW-0488">Methylation</keyword>
<dbReference type="Gene3D" id="3.30.450.20">
    <property type="entry name" value="PAS domain"/>
    <property type="match status" value="1"/>
</dbReference>
<comment type="subcellular location">
    <subcellularLocation>
        <location evidence="1">Cell inner membrane</location>
        <topology evidence="1">Multi-pass membrane protein</topology>
    </subcellularLocation>
</comment>
<dbReference type="Gene3D" id="1.10.287.950">
    <property type="entry name" value="Methyl-accepting chemotaxis protein"/>
    <property type="match status" value="1"/>
</dbReference>
<evidence type="ECO:0000256" key="5">
    <source>
        <dbReference type="ARBA" id="ARBA00022519"/>
    </source>
</evidence>
<dbReference type="Pfam" id="PF00015">
    <property type="entry name" value="MCPsignal"/>
    <property type="match status" value="1"/>
</dbReference>
<evidence type="ECO:0000256" key="2">
    <source>
        <dbReference type="ARBA" id="ARBA00022475"/>
    </source>
</evidence>
<evidence type="ECO:0000256" key="9">
    <source>
        <dbReference type="ARBA" id="ARBA00029447"/>
    </source>
</evidence>
<accession>A0A1G6HEJ9</accession>
<evidence type="ECO:0000256" key="8">
    <source>
        <dbReference type="ARBA" id="ARBA00023136"/>
    </source>
</evidence>
<dbReference type="GO" id="GO:0007165">
    <property type="term" value="P:signal transduction"/>
    <property type="evidence" value="ECO:0007669"/>
    <property type="project" value="UniProtKB-KW"/>
</dbReference>
<dbReference type="PRINTS" id="PR00260">
    <property type="entry name" value="CHEMTRNSDUCR"/>
</dbReference>
<evidence type="ECO:0000256" key="7">
    <source>
        <dbReference type="ARBA" id="ARBA00022989"/>
    </source>
</evidence>
<evidence type="ECO:0000313" key="15">
    <source>
        <dbReference type="Proteomes" id="UP000198908"/>
    </source>
</evidence>
<dbReference type="NCBIfam" id="TIGR00229">
    <property type="entry name" value="sensory_box"/>
    <property type="match status" value="1"/>
</dbReference>
<proteinExistence type="inferred from homology"/>
<keyword evidence="10" id="KW-0807">Transducer</keyword>
<dbReference type="AlphaFoldDB" id="A0A1G6HEJ9"/>
<dbReference type="InterPro" id="IPR004089">
    <property type="entry name" value="MCPsignal_dom"/>
</dbReference>
<reference evidence="15" key="1">
    <citation type="submission" date="2016-09" db="EMBL/GenBank/DDBJ databases">
        <authorList>
            <person name="Varghese N."/>
            <person name="Submissions S."/>
        </authorList>
    </citation>
    <scope>NUCLEOTIDE SEQUENCE [LARGE SCALE GENOMIC DNA]</scope>
    <source>
        <strain evidence="15">TNe-862</strain>
    </source>
</reference>
<dbReference type="SUPFAM" id="SSF55785">
    <property type="entry name" value="PYP-like sensor domain (PAS domain)"/>
    <property type="match status" value="1"/>
</dbReference>
<dbReference type="FunFam" id="3.30.450.20:FF:000046">
    <property type="entry name" value="Aerotaxis sensor receptor"/>
    <property type="match status" value="1"/>
</dbReference>
<feature type="domain" description="PAS" evidence="12">
    <location>
        <begin position="23"/>
        <end position="60"/>
    </location>
</feature>
<keyword evidence="15" id="KW-1185">Reference proteome</keyword>
<dbReference type="InterPro" id="IPR003660">
    <property type="entry name" value="HAMP_dom"/>
</dbReference>
<evidence type="ECO:0000259" key="13">
    <source>
        <dbReference type="PROSITE" id="PS50885"/>
    </source>
</evidence>
<keyword evidence="2" id="KW-1003">Cell membrane</keyword>
<dbReference type="EMBL" id="FMYQ01000002">
    <property type="protein sequence ID" value="SDB92651.1"/>
    <property type="molecule type" value="Genomic_DNA"/>
</dbReference>
<evidence type="ECO:0000259" key="12">
    <source>
        <dbReference type="PROSITE" id="PS50112"/>
    </source>
</evidence>
<dbReference type="PROSITE" id="PS50885">
    <property type="entry name" value="HAMP"/>
    <property type="match status" value="1"/>
</dbReference>
<dbReference type="CDD" id="cd11386">
    <property type="entry name" value="MCP_signal"/>
    <property type="match status" value="1"/>
</dbReference>
<feature type="domain" description="HAMP" evidence="13">
    <location>
        <begin position="214"/>
        <end position="266"/>
    </location>
</feature>
<dbReference type="InterPro" id="IPR013655">
    <property type="entry name" value="PAS_fold_3"/>
</dbReference>
<evidence type="ECO:0000256" key="10">
    <source>
        <dbReference type="PROSITE-ProRule" id="PRU00284"/>
    </source>
</evidence>
<organism evidence="14 15">
    <name type="scientific">Paraburkholderia lycopersici</name>
    <dbReference type="NCBI Taxonomy" id="416944"/>
    <lineage>
        <taxon>Bacteria</taxon>
        <taxon>Pseudomonadati</taxon>
        <taxon>Pseudomonadota</taxon>
        <taxon>Betaproteobacteria</taxon>
        <taxon>Burkholderiales</taxon>
        <taxon>Burkholderiaceae</taxon>
        <taxon>Paraburkholderia</taxon>
    </lineage>
</organism>
<dbReference type="PANTHER" id="PTHR43531">
    <property type="entry name" value="PROTEIN ICFG"/>
    <property type="match status" value="1"/>
</dbReference>